<dbReference type="EMBL" id="KV748669">
    <property type="protein sequence ID" value="OCL13775.1"/>
    <property type="molecule type" value="Genomic_DNA"/>
</dbReference>
<dbReference type="Proteomes" id="UP000250140">
    <property type="component" value="Unassembled WGS sequence"/>
</dbReference>
<evidence type="ECO:0000313" key="1">
    <source>
        <dbReference type="EMBL" id="OCL13775.1"/>
    </source>
</evidence>
<gene>
    <name evidence="1" type="ORF">AOQ84DRAFT_412117</name>
</gene>
<name>A0A8E2JY03_9PEZI</name>
<keyword evidence="2" id="KW-1185">Reference proteome</keyword>
<sequence>MIYTSTMLSLFEAMRATTTDAYREHIQGTSRMIELVEHDVYSTTLFNQICVHVPRQMSVILSLITQTPLSTFLRRRSIKALSRDYPIFQRLMAQIAGLTELYSNQSNHRLEESDVDTERYHIITTNLVCLWDEY</sequence>
<reference evidence="1 2" key="1">
    <citation type="journal article" date="2016" name="Nat. Commun.">
        <title>Ectomycorrhizal ecology is imprinted in the genome of the dominant symbiotic fungus Cenococcum geophilum.</title>
        <authorList>
            <consortium name="DOE Joint Genome Institute"/>
            <person name="Peter M."/>
            <person name="Kohler A."/>
            <person name="Ohm R.A."/>
            <person name="Kuo A."/>
            <person name="Krutzmann J."/>
            <person name="Morin E."/>
            <person name="Arend M."/>
            <person name="Barry K.W."/>
            <person name="Binder M."/>
            <person name="Choi C."/>
            <person name="Clum A."/>
            <person name="Copeland A."/>
            <person name="Grisel N."/>
            <person name="Haridas S."/>
            <person name="Kipfer T."/>
            <person name="LaButti K."/>
            <person name="Lindquist E."/>
            <person name="Lipzen A."/>
            <person name="Maire R."/>
            <person name="Meier B."/>
            <person name="Mihaltcheva S."/>
            <person name="Molinier V."/>
            <person name="Murat C."/>
            <person name="Poggeler S."/>
            <person name="Quandt C.A."/>
            <person name="Sperisen C."/>
            <person name="Tritt A."/>
            <person name="Tisserant E."/>
            <person name="Crous P.W."/>
            <person name="Henrissat B."/>
            <person name="Nehls U."/>
            <person name="Egli S."/>
            <person name="Spatafora J.W."/>
            <person name="Grigoriev I.V."/>
            <person name="Martin F.M."/>
        </authorList>
    </citation>
    <scope>NUCLEOTIDE SEQUENCE [LARGE SCALE GENOMIC DNA]</scope>
    <source>
        <strain evidence="1 2">CBS 207.34</strain>
    </source>
</reference>
<dbReference type="OrthoDB" id="3525185at2759"/>
<dbReference type="AlphaFoldDB" id="A0A8E2JY03"/>
<organism evidence="1 2">
    <name type="scientific">Glonium stellatum</name>
    <dbReference type="NCBI Taxonomy" id="574774"/>
    <lineage>
        <taxon>Eukaryota</taxon>
        <taxon>Fungi</taxon>
        <taxon>Dikarya</taxon>
        <taxon>Ascomycota</taxon>
        <taxon>Pezizomycotina</taxon>
        <taxon>Dothideomycetes</taxon>
        <taxon>Pleosporomycetidae</taxon>
        <taxon>Gloniales</taxon>
        <taxon>Gloniaceae</taxon>
        <taxon>Glonium</taxon>
    </lineage>
</organism>
<evidence type="ECO:0000313" key="2">
    <source>
        <dbReference type="Proteomes" id="UP000250140"/>
    </source>
</evidence>
<accession>A0A8E2JY03</accession>
<protein>
    <submittedName>
        <fullName evidence="1">Uncharacterized protein</fullName>
    </submittedName>
</protein>
<proteinExistence type="predicted"/>